<reference evidence="2 3" key="1">
    <citation type="submission" date="2024-04" db="EMBL/GenBank/DDBJ databases">
        <authorList>
            <person name="Waldvogel A.-M."/>
            <person name="Schoenle A."/>
        </authorList>
    </citation>
    <scope>NUCLEOTIDE SEQUENCE [LARGE SCALE GENOMIC DNA]</scope>
</reference>
<evidence type="ECO:0000256" key="1">
    <source>
        <dbReference type="SAM" id="MobiDB-lite"/>
    </source>
</evidence>
<sequence>MVHSASVCPPSKHPAPAPAKSSNSINSINSINTINTINTINSINSINTINTINSHFPIKSNTNKVTPVSLFMGIVTRTQQT</sequence>
<dbReference type="Proteomes" id="UP001497482">
    <property type="component" value="Chromosome 12"/>
</dbReference>
<feature type="region of interest" description="Disordered" evidence="1">
    <location>
        <begin position="1"/>
        <end position="25"/>
    </location>
</feature>
<accession>A0AAV2JG10</accession>
<protein>
    <submittedName>
        <fullName evidence="2">Uncharacterized protein</fullName>
    </submittedName>
</protein>
<gene>
    <name evidence="2" type="ORF">KC01_LOCUS7076</name>
</gene>
<keyword evidence="3" id="KW-1185">Reference proteome</keyword>
<evidence type="ECO:0000313" key="3">
    <source>
        <dbReference type="Proteomes" id="UP001497482"/>
    </source>
</evidence>
<evidence type="ECO:0000313" key="2">
    <source>
        <dbReference type="EMBL" id="CAL1575511.1"/>
    </source>
</evidence>
<organism evidence="2 3">
    <name type="scientific">Knipowitschia caucasica</name>
    <name type="common">Caucasian dwarf goby</name>
    <name type="synonym">Pomatoschistus caucasicus</name>
    <dbReference type="NCBI Taxonomy" id="637954"/>
    <lineage>
        <taxon>Eukaryota</taxon>
        <taxon>Metazoa</taxon>
        <taxon>Chordata</taxon>
        <taxon>Craniata</taxon>
        <taxon>Vertebrata</taxon>
        <taxon>Euteleostomi</taxon>
        <taxon>Actinopterygii</taxon>
        <taxon>Neopterygii</taxon>
        <taxon>Teleostei</taxon>
        <taxon>Neoteleostei</taxon>
        <taxon>Acanthomorphata</taxon>
        <taxon>Gobiaria</taxon>
        <taxon>Gobiiformes</taxon>
        <taxon>Gobioidei</taxon>
        <taxon>Gobiidae</taxon>
        <taxon>Gobiinae</taxon>
        <taxon>Knipowitschia</taxon>
    </lineage>
</organism>
<dbReference type="EMBL" id="OZ035834">
    <property type="protein sequence ID" value="CAL1575511.1"/>
    <property type="molecule type" value="Genomic_DNA"/>
</dbReference>
<dbReference type="AlphaFoldDB" id="A0AAV2JG10"/>
<proteinExistence type="predicted"/>
<name>A0AAV2JG10_KNICA</name>